<dbReference type="EMBL" id="MT141630">
    <property type="protein sequence ID" value="QJA68588.1"/>
    <property type="molecule type" value="Genomic_DNA"/>
</dbReference>
<evidence type="ECO:0000313" key="1">
    <source>
        <dbReference type="EMBL" id="QJA68588.1"/>
    </source>
</evidence>
<dbReference type="AlphaFoldDB" id="A0A6M3JH01"/>
<proteinExistence type="predicted"/>
<sequence>MSTPLIKPPPKKIISINLRKDQIKLLHKIKKKDKIPISNIVEQLIDDRFEEELKPKKNIL</sequence>
<reference evidence="1" key="1">
    <citation type="submission" date="2020-03" db="EMBL/GenBank/DDBJ databases">
        <title>The deep terrestrial virosphere.</title>
        <authorList>
            <person name="Holmfeldt K."/>
            <person name="Nilsson E."/>
            <person name="Simone D."/>
            <person name="Lopez-Fernandez M."/>
            <person name="Wu X."/>
            <person name="de Brujin I."/>
            <person name="Lundin D."/>
            <person name="Andersson A."/>
            <person name="Bertilsson S."/>
            <person name="Dopson M."/>
        </authorList>
    </citation>
    <scope>NUCLEOTIDE SEQUENCE</scope>
    <source>
        <strain evidence="1">MM415A06122</strain>
        <strain evidence="2">MM415B05879</strain>
    </source>
</reference>
<protein>
    <submittedName>
        <fullName evidence="1">Uncharacterized protein</fullName>
    </submittedName>
</protein>
<dbReference type="EMBL" id="MT143533">
    <property type="protein sequence ID" value="QJA97886.1"/>
    <property type="molecule type" value="Genomic_DNA"/>
</dbReference>
<evidence type="ECO:0000313" key="2">
    <source>
        <dbReference type="EMBL" id="QJA97886.1"/>
    </source>
</evidence>
<accession>A0A6M3JH01</accession>
<organism evidence="1">
    <name type="scientific">viral metagenome</name>
    <dbReference type="NCBI Taxonomy" id="1070528"/>
    <lineage>
        <taxon>unclassified sequences</taxon>
        <taxon>metagenomes</taxon>
        <taxon>organismal metagenomes</taxon>
    </lineage>
</organism>
<name>A0A6M3JH01_9ZZZZ</name>
<gene>
    <name evidence="1" type="ORF">MM415A06122_0009</name>
    <name evidence="2" type="ORF">MM415B05879_0009</name>
</gene>